<keyword evidence="1" id="KW-0812">Transmembrane</keyword>
<keyword evidence="3" id="KW-1185">Reference proteome</keyword>
<comment type="caution">
    <text evidence="2">The sequence shown here is derived from an EMBL/GenBank/DDBJ whole genome shotgun (WGS) entry which is preliminary data.</text>
</comment>
<keyword evidence="1" id="KW-1133">Transmembrane helix</keyword>
<sequence length="110" mass="11810">MQDPSSSAGTQQFFTEQIVGLPIRITLGRRLAKADQPKRGVLVSGVSGRVEVMQMAALSLLADDPAQALAGRPVNGPALLRARRGWLIGGLLLWSVLLWGAFHVLEHGFP</sequence>
<dbReference type="Proteomes" id="UP001379945">
    <property type="component" value="Unassembled WGS sequence"/>
</dbReference>
<accession>A0ABU9BZV0</accession>
<evidence type="ECO:0000313" key="3">
    <source>
        <dbReference type="Proteomes" id="UP001379945"/>
    </source>
</evidence>
<evidence type="ECO:0000256" key="1">
    <source>
        <dbReference type="SAM" id="Phobius"/>
    </source>
</evidence>
<gene>
    <name evidence="2" type="ORF">AACH00_02000</name>
</gene>
<evidence type="ECO:0000313" key="2">
    <source>
        <dbReference type="EMBL" id="MEK8045116.1"/>
    </source>
</evidence>
<feature type="transmembrane region" description="Helical" evidence="1">
    <location>
        <begin position="86"/>
        <end position="105"/>
    </location>
</feature>
<dbReference type="RefSeq" id="WP_341397262.1">
    <property type="nucleotide sequence ID" value="NZ_JBBUTI010000001.1"/>
</dbReference>
<dbReference type="EMBL" id="JBBUTI010000001">
    <property type="protein sequence ID" value="MEK8045116.1"/>
    <property type="molecule type" value="Genomic_DNA"/>
</dbReference>
<name>A0ABU9BZV0_9BURK</name>
<keyword evidence="1" id="KW-0472">Membrane</keyword>
<organism evidence="2 3">
    <name type="scientific">Ideonella margarita</name>
    <dbReference type="NCBI Taxonomy" id="2984191"/>
    <lineage>
        <taxon>Bacteria</taxon>
        <taxon>Pseudomonadati</taxon>
        <taxon>Pseudomonadota</taxon>
        <taxon>Betaproteobacteria</taxon>
        <taxon>Burkholderiales</taxon>
        <taxon>Sphaerotilaceae</taxon>
        <taxon>Ideonella</taxon>
    </lineage>
</organism>
<proteinExistence type="predicted"/>
<protein>
    <submittedName>
        <fullName evidence="2">Uncharacterized protein</fullName>
    </submittedName>
</protein>
<reference evidence="2 3" key="1">
    <citation type="submission" date="2024-04" db="EMBL/GenBank/DDBJ databases">
        <title>Novel species of the genus Ideonella isolated from streams.</title>
        <authorList>
            <person name="Lu H."/>
        </authorList>
    </citation>
    <scope>NUCLEOTIDE SEQUENCE [LARGE SCALE GENOMIC DNA]</scope>
    <source>
        <strain evidence="2 3">LYT19W</strain>
    </source>
</reference>